<evidence type="ECO:0000256" key="5">
    <source>
        <dbReference type="ARBA" id="ARBA00022989"/>
    </source>
</evidence>
<reference evidence="10" key="1">
    <citation type="journal article" date="2019" name="Int. J. Syst. Evol. Microbiol.">
        <title>The Global Catalogue of Microorganisms (GCM) 10K type strain sequencing project: providing services to taxonomists for standard genome sequencing and annotation.</title>
        <authorList>
            <consortium name="The Broad Institute Genomics Platform"/>
            <consortium name="The Broad Institute Genome Sequencing Center for Infectious Disease"/>
            <person name="Wu L."/>
            <person name="Ma J."/>
        </authorList>
    </citation>
    <scope>NUCLEOTIDE SEQUENCE [LARGE SCALE GENOMIC DNA]</scope>
    <source>
        <strain evidence="10">JCM 32105</strain>
    </source>
</reference>
<keyword evidence="3 7" id="KW-0812">Transmembrane</keyword>
<feature type="transmembrane region" description="Helical" evidence="7">
    <location>
        <begin position="369"/>
        <end position="397"/>
    </location>
</feature>
<dbReference type="InterPro" id="IPR050925">
    <property type="entry name" value="Rhomboid_protease_S54"/>
</dbReference>
<sequence length="527" mass="59073">MKHFIDKLRHIYIPVLIASVLFVVLYTLLHWYLVIDLKLFSPKEDLVQFWLPMGLPWIIILVWISPRIKQLQLATKRGGSWASMYYGVVWFAMAIPTIVAQFYLQTATGKLTVLDNINTINKSPATRYYKVKDLYIDRSYACVYGSTEVSGRYNEDLDLYLHIALPIFASADDTAGTECAAWLGKKYHETISNDQSDAEKDKKWEEFATRSEKELNEADLTEFAYLENEGNTNDHDKYNKAIARTPRYTSASNMVLRAETEPFEARNGEKLGWVFRSYAICMLLLLVMLIRPKMSDTAVKDDSDMSAKEFFSLFVLAKGYAATPIIMDLNIIVFLCMVVKGLGFVSFHADDLLYWGANYGPATMGGQWWRLLSSAFLHSGIMHLVANMYGLLFAGMFLEPIIGSRRFTIIYLVTGILASVTSMWWHVAVVSVGASGAIFGIYGALLILLVKGIFPTAASKGLLISAGIFVGYNLLMGMAGNTDNAAHIGGLISGILAGLLFYPTLKAEKERMEHEKQRDLIDDTGDI</sequence>
<name>A0ABP8N3P9_9BACT</name>
<keyword evidence="6 7" id="KW-0472">Membrane</keyword>
<keyword evidence="9" id="KW-0645">Protease</keyword>
<comment type="caution">
    <text evidence="9">The sequence shown here is derived from an EMBL/GenBank/DDBJ whole genome shotgun (WGS) entry which is preliminary data.</text>
</comment>
<comment type="similarity">
    <text evidence="2">Belongs to the peptidase S54 family.</text>
</comment>
<dbReference type="PANTHER" id="PTHR43731:SF14">
    <property type="entry name" value="PRESENILIN-ASSOCIATED RHOMBOID-LIKE PROTEIN, MITOCHONDRIAL"/>
    <property type="match status" value="1"/>
</dbReference>
<evidence type="ECO:0000259" key="8">
    <source>
        <dbReference type="Pfam" id="PF01694"/>
    </source>
</evidence>
<evidence type="ECO:0000256" key="4">
    <source>
        <dbReference type="ARBA" id="ARBA00022801"/>
    </source>
</evidence>
<organism evidence="9 10">
    <name type="scientific">Nemorincola caseinilytica</name>
    <dbReference type="NCBI Taxonomy" id="2054315"/>
    <lineage>
        <taxon>Bacteria</taxon>
        <taxon>Pseudomonadati</taxon>
        <taxon>Bacteroidota</taxon>
        <taxon>Chitinophagia</taxon>
        <taxon>Chitinophagales</taxon>
        <taxon>Chitinophagaceae</taxon>
        <taxon>Nemorincola</taxon>
    </lineage>
</organism>
<keyword evidence="4" id="KW-0378">Hydrolase</keyword>
<feature type="transmembrane region" description="Helical" evidence="7">
    <location>
        <begin position="12"/>
        <end position="34"/>
    </location>
</feature>
<dbReference type="Proteomes" id="UP001500067">
    <property type="component" value="Unassembled WGS sequence"/>
</dbReference>
<feature type="domain" description="Peptidase S54 rhomboid" evidence="8">
    <location>
        <begin position="366"/>
        <end position="502"/>
    </location>
</feature>
<gene>
    <name evidence="9" type="ORF">GCM10023093_00250</name>
</gene>
<evidence type="ECO:0000313" key="10">
    <source>
        <dbReference type="Proteomes" id="UP001500067"/>
    </source>
</evidence>
<dbReference type="RefSeq" id="WP_345076651.1">
    <property type="nucleotide sequence ID" value="NZ_BAABFA010000001.1"/>
</dbReference>
<evidence type="ECO:0000256" key="1">
    <source>
        <dbReference type="ARBA" id="ARBA00004141"/>
    </source>
</evidence>
<dbReference type="Pfam" id="PF01694">
    <property type="entry name" value="Rhomboid"/>
    <property type="match status" value="1"/>
</dbReference>
<dbReference type="InterPro" id="IPR022764">
    <property type="entry name" value="Peptidase_S54_rhomboid_dom"/>
</dbReference>
<dbReference type="PANTHER" id="PTHR43731">
    <property type="entry name" value="RHOMBOID PROTEASE"/>
    <property type="match status" value="1"/>
</dbReference>
<evidence type="ECO:0000313" key="9">
    <source>
        <dbReference type="EMBL" id="GAA4459374.1"/>
    </source>
</evidence>
<feature type="transmembrane region" description="Helical" evidence="7">
    <location>
        <begin position="46"/>
        <end position="64"/>
    </location>
</feature>
<feature type="transmembrane region" description="Helical" evidence="7">
    <location>
        <begin position="271"/>
        <end position="290"/>
    </location>
</feature>
<evidence type="ECO:0000256" key="7">
    <source>
        <dbReference type="SAM" id="Phobius"/>
    </source>
</evidence>
<keyword evidence="10" id="KW-1185">Reference proteome</keyword>
<proteinExistence type="inferred from homology"/>
<dbReference type="EMBL" id="BAABFA010000001">
    <property type="protein sequence ID" value="GAA4459374.1"/>
    <property type="molecule type" value="Genomic_DNA"/>
</dbReference>
<dbReference type="Gene3D" id="1.20.1540.10">
    <property type="entry name" value="Rhomboid-like"/>
    <property type="match status" value="1"/>
</dbReference>
<evidence type="ECO:0000256" key="3">
    <source>
        <dbReference type="ARBA" id="ARBA00022692"/>
    </source>
</evidence>
<feature type="transmembrane region" description="Helical" evidence="7">
    <location>
        <begin position="85"/>
        <end position="104"/>
    </location>
</feature>
<comment type="subcellular location">
    <subcellularLocation>
        <location evidence="1">Membrane</location>
        <topology evidence="1">Multi-pass membrane protein</topology>
    </subcellularLocation>
</comment>
<dbReference type="InterPro" id="IPR035952">
    <property type="entry name" value="Rhomboid-like_sf"/>
</dbReference>
<dbReference type="GO" id="GO:0008233">
    <property type="term" value="F:peptidase activity"/>
    <property type="evidence" value="ECO:0007669"/>
    <property type="project" value="UniProtKB-KW"/>
</dbReference>
<dbReference type="GO" id="GO:0006508">
    <property type="term" value="P:proteolysis"/>
    <property type="evidence" value="ECO:0007669"/>
    <property type="project" value="UniProtKB-KW"/>
</dbReference>
<protein>
    <submittedName>
        <fullName evidence="9">Rhomboid family intramembrane serine protease</fullName>
    </submittedName>
</protein>
<evidence type="ECO:0000256" key="6">
    <source>
        <dbReference type="ARBA" id="ARBA00023136"/>
    </source>
</evidence>
<dbReference type="SUPFAM" id="SSF144091">
    <property type="entry name" value="Rhomboid-like"/>
    <property type="match status" value="1"/>
</dbReference>
<evidence type="ECO:0000256" key="2">
    <source>
        <dbReference type="ARBA" id="ARBA00009045"/>
    </source>
</evidence>
<keyword evidence="5 7" id="KW-1133">Transmembrane helix</keyword>
<feature type="transmembrane region" description="Helical" evidence="7">
    <location>
        <begin position="433"/>
        <end position="454"/>
    </location>
</feature>
<feature type="transmembrane region" description="Helical" evidence="7">
    <location>
        <begin position="485"/>
        <end position="502"/>
    </location>
</feature>
<accession>A0ABP8N3P9</accession>
<feature type="transmembrane region" description="Helical" evidence="7">
    <location>
        <begin position="461"/>
        <end position="479"/>
    </location>
</feature>
<feature type="transmembrane region" description="Helical" evidence="7">
    <location>
        <begin position="409"/>
        <end position="427"/>
    </location>
</feature>